<feature type="compositionally biased region" description="Pro residues" evidence="2">
    <location>
        <begin position="1"/>
        <end position="10"/>
    </location>
</feature>
<evidence type="ECO:0000256" key="1">
    <source>
        <dbReference type="SAM" id="Coils"/>
    </source>
</evidence>
<dbReference type="Proteomes" id="UP001523003">
    <property type="component" value="Unassembled WGS sequence"/>
</dbReference>
<gene>
    <name evidence="3" type="ORF">M4Z11_02320</name>
</gene>
<evidence type="ECO:0000256" key="2">
    <source>
        <dbReference type="SAM" id="MobiDB-lite"/>
    </source>
</evidence>
<protein>
    <submittedName>
        <fullName evidence="3">MotE family protein</fullName>
    </submittedName>
</protein>
<organism evidence="3 4">
    <name type="scientific">Bartonella bilalgolemii</name>
    <dbReference type="NCBI Taxonomy" id="2942911"/>
    <lineage>
        <taxon>Bacteria</taxon>
        <taxon>Pseudomonadati</taxon>
        <taxon>Pseudomonadota</taxon>
        <taxon>Alphaproteobacteria</taxon>
        <taxon>Hyphomicrobiales</taxon>
        <taxon>Bartonellaceae</taxon>
        <taxon>Bartonella</taxon>
    </lineage>
</organism>
<feature type="region of interest" description="Disordered" evidence="2">
    <location>
        <begin position="1"/>
        <end position="30"/>
    </location>
</feature>
<accession>A0ABT0P7V7</accession>
<evidence type="ECO:0000313" key="3">
    <source>
        <dbReference type="EMBL" id="MCL6229451.1"/>
    </source>
</evidence>
<dbReference type="SUPFAM" id="SSF158791">
    <property type="entry name" value="MgtE N-terminal domain-like"/>
    <property type="match status" value="1"/>
</dbReference>
<proteinExistence type="predicted"/>
<evidence type="ECO:0000313" key="4">
    <source>
        <dbReference type="Proteomes" id="UP001523003"/>
    </source>
</evidence>
<dbReference type="RefSeq" id="WP_249675649.1">
    <property type="nucleotide sequence ID" value="NZ_JAMCOF010000002.1"/>
</dbReference>
<keyword evidence="4" id="KW-1185">Reference proteome</keyword>
<sequence>MKNVPVPVPTPNKIASPVENAEQTPVSAEVTKPKIETISHQSAQPKEPTEAVVETKAPIISLIQEKSGRKSEGISAINTEEIERFCSNIGSQAADARFQLQRQQLQELRDQISERVKILEEKQNEYQVWLNKRNEFLSMAESSLVEIITKMRPDAAAAQLALMNDLVAASLVLKLNPKVSSAIMNELPPEKSAELTQILMSAQQASTEKK</sequence>
<dbReference type="EMBL" id="JAMCOF010000002">
    <property type="protein sequence ID" value="MCL6229451.1"/>
    <property type="molecule type" value="Genomic_DNA"/>
</dbReference>
<reference evidence="3 4" key="1">
    <citation type="submission" date="2022-05" db="EMBL/GenBank/DDBJ databases">
        <title>Description of the Bartonella bilalgolemii sp. nov. Isolated from Apodemus uralensis (Pallas 1811).</title>
        <authorList>
            <person name="Zgheib R."/>
            <person name="Celebi B."/>
        </authorList>
    </citation>
    <scope>NUCLEOTIDE SEQUENCE [LARGE SCALE GENOMIC DNA]</scope>
    <source>
        <strain evidence="3 4">G70</strain>
    </source>
</reference>
<name>A0ABT0P7V7_9HYPH</name>
<keyword evidence="1" id="KW-0175">Coiled coil</keyword>
<comment type="caution">
    <text evidence="3">The sequence shown here is derived from an EMBL/GenBank/DDBJ whole genome shotgun (WGS) entry which is preliminary data.</text>
</comment>
<feature type="coiled-coil region" evidence="1">
    <location>
        <begin position="91"/>
        <end position="125"/>
    </location>
</feature>